<dbReference type="CDD" id="cd04212">
    <property type="entry name" value="CuRO_UO_II"/>
    <property type="match status" value="1"/>
</dbReference>
<dbReference type="InterPro" id="IPR011759">
    <property type="entry name" value="Cyt_c_oxidase_su2_TM_dom"/>
</dbReference>
<feature type="domain" description="Cytochrome oxidase subunit II copper A binding" evidence="16">
    <location>
        <begin position="127"/>
        <end position="239"/>
    </location>
</feature>
<sequence>MSPLRVLALLPVLAALGGCNLVVMAPSGDIAAQQRDLIVISTVLMLLIIVPVMALTVFFAWRYRASNKEATYKPDWNHSTGLELVIWAAPLLIIIALGALTWMGTHLLDPYRKLDRIAAGQPVPATTKPLEVEVVALDWKWLFIYPEQGIATVNELAAPVDRPIHFKLTSSSVMNSFYIPALAGQIYAMPAMQTRLHAVINRPGRYQGFSANYSGAGFSGMRFSFLGMSESDFEGWVAKTKESEARLDRAAYLQLERPSENVAVQRFGATEPRLFDAIRNLCVQPGKMCMSEMMALDAKGGLGLAGLHTTLPLAYDKYSRRGGNQAPFGEEPRYIASICTVEEANAMMAMAPPDTTPRDLTPIRGMGLTLPPTTFSLMTPRRPQTFTELLGLARSSQS</sequence>
<evidence type="ECO:0000313" key="19">
    <source>
        <dbReference type="Proteomes" id="UP001596060"/>
    </source>
</evidence>
<gene>
    <name evidence="18" type="primary">cyoA</name>
    <name evidence="18" type="ORF">ACFPN9_18765</name>
</gene>
<reference evidence="19" key="1">
    <citation type="journal article" date="2019" name="Int. J. Syst. Evol. Microbiol.">
        <title>The Global Catalogue of Microorganisms (GCM) 10K type strain sequencing project: providing services to taxonomists for standard genome sequencing and annotation.</title>
        <authorList>
            <consortium name="The Broad Institute Genomics Platform"/>
            <consortium name="The Broad Institute Genome Sequencing Center for Infectious Disease"/>
            <person name="Wu L."/>
            <person name="Ma J."/>
        </authorList>
    </citation>
    <scope>NUCLEOTIDE SEQUENCE [LARGE SCALE GENOMIC DNA]</scope>
    <source>
        <strain evidence="19">CCUG 43117</strain>
    </source>
</reference>
<dbReference type="Pfam" id="PF06481">
    <property type="entry name" value="COX_ARM"/>
    <property type="match status" value="1"/>
</dbReference>
<evidence type="ECO:0000256" key="15">
    <source>
        <dbReference type="SAM" id="Phobius"/>
    </source>
</evidence>
<dbReference type="PANTHER" id="PTHR22888:SF18">
    <property type="entry name" value="CYTOCHROME BO(3) UBIQUINOL OXIDASE SUBUNIT 2"/>
    <property type="match status" value="1"/>
</dbReference>
<keyword evidence="5" id="KW-0679">Respiratory chain</keyword>
<comment type="caution">
    <text evidence="18">The sequence shown here is derived from an EMBL/GenBank/DDBJ whole genome shotgun (WGS) entry which is preliminary data.</text>
</comment>
<organism evidence="18 19">
    <name type="scientific">Bosea massiliensis</name>
    <dbReference type="NCBI Taxonomy" id="151419"/>
    <lineage>
        <taxon>Bacteria</taxon>
        <taxon>Pseudomonadati</taxon>
        <taxon>Pseudomonadota</taxon>
        <taxon>Alphaproteobacteria</taxon>
        <taxon>Hyphomicrobiales</taxon>
        <taxon>Boseaceae</taxon>
        <taxon>Bosea</taxon>
    </lineage>
</organism>
<evidence type="ECO:0000256" key="6">
    <source>
        <dbReference type="ARBA" id="ARBA00022692"/>
    </source>
</evidence>
<keyword evidence="10" id="KW-0560">Oxidoreductase</keyword>
<evidence type="ECO:0000256" key="9">
    <source>
        <dbReference type="ARBA" id="ARBA00022989"/>
    </source>
</evidence>
<evidence type="ECO:0000256" key="2">
    <source>
        <dbReference type="ARBA" id="ARBA00007866"/>
    </source>
</evidence>
<evidence type="ECO:0000256" key="14">
    <source>
        <dbReference type="ARBA" id="ARBA00030198"/>
    </source>
</evidence>
<evidence type="ECO:0000259" key="17">
    <source>
        <dbReference type="PROSITE" id="PS50999"/>
    </source>
</evidence>
<keyword evidence="11 15" id="KW-0472">Membrane</keyword>
<dbReference type="RefSeq" id="WP_066725105.1">
    <property type="nucleotide sequence ID" value="NZ_JBHSLU010000063.1"/>
</dbReference>
<dbReference type="PROSITE" id="PS50999">
    <property type="entry name" value="COX2_TM"/>
    <property type="match status" value="1"/>
</dbReference>
<evidence type="ECO:0000256" key="13">
    <source>
        <dbReference type="ARBA" id="ARBA00023288"/>
    </source>
</evidence>
<dbReference type="PROSITE" id="PS50857">
    <property type="entry name" value="COX2_CUA"/>
    <property type="match status" value="1"/>
</dbReference>
<evidence type="ECO:0000256" key="8">
    <source>
        <dbReference type="ARBA" id="ARBA00022982"/>
    </source>
</evidence>
<comment type="subcellular location">
    <subcellularLocation>
        <location evidence="1">Cell membrane</location>
        <topology evidence="1">Multi-pass membrane protein</topology>
    </subcellularLocation>
</comment>
<accession>A0ABW0P6D8</accession>
<dbReference type="EMBL" id="JBHSLU010000063">
    <property type="protein sequence ID" value="MFC5507287.1"/>
    <property type="molecule type" value="Genomic_DNA"/>
</dbReference>
<evidence type="ECO:0000256" key="5">
    <source>
        <dbReference type="ARBA" id="ARBA00022660"/>
    </source>
</evidence>
<evidence type="ECO:0000256" key="10">
    <source>
        <dbReference type="ARBA" id="ARBA00023002"/>
    </source>
</evidence>
<dbReference type="PANTHER" id="PTHR22888">
    <property type="entry name" value="CYTOCHROME C OXIDASE, SUBUNIT II"/>
    <property type="match status" value="1"/>
</dbReference>
<keyword evidence="3" id="KW-0813">Transport</keyword>
<dbReference type="InterPro" id="IPR045187">
    <property type="entry name" value="CcO_II"/>
</dbReference>
<dbReference type="InterPro" id="IPR036257">
    <property type="entry name" value="Cyt_c_oxidase_su2_TM_sf"/>
</dbReference>
<evidence type="ECO:0000256" key="3">
    <source>
        <dbReference type="ARBA" id="ARBA00022448"/>
    </source>
</evidence>
<protein>
    <recommendedName>
        <fullName evidence="14">Ubiquinol oxidase polypeptide II</fullName>
    </recommendedName>
</protein>
<evidence type="ECO:0000313" key="18">
    <source>
        <dbReference type="EMBL" id="MFC5507287.1"/>
    </source>
</evidence>
<dbReference type="PROSITE" id="PS51257">
    <property type="entry name" value="PROKAR_LIPOPROTEIN"/>
    <property type="match status" value="1"/>
</dbReference>
<feature type="domain" description="Cytochrome oxidase subunit II transmembrane region profile" evidence="17">
    <location>
        <begin position="15"/>
        <end position="112"/>
    </location>
</feature>
<dbReference type="InterPro" id="IPR002429">
    <property type="entry name" value="CcO_II-like_C"/>
</dbReference>
<dbReference type="InterPro" id="IPR008972">
    <property type="entry name" value="Cupredoxin"/>
</dbReference>
<keyword evidence="8" id="KW-0249">Electron transport</keyword>
<evidence type="ECO:0000256" key="12">
    <source>
        <dbReference type="ARBA" id="ARBA00023139"/>
    </source>
</evidence>
<dbReference type="Proteomes" id="UP001596060">
    <property type="component" value="Unassembled WGS sequence"/>
</dbReference>
<dbReference type="InterPro" id="IPR034227">
    <property type="entry name" value="CuRO_UO_II"/>
</dbReference>
<proteinExistence type="inferred from homology"/>
<keyword evidence="9 15" id="KW-1133">Transmembrane helix</keyword>
<evidence type="ECO:0000256" key="4">
    <source>
        <dbReference type="ARBA" id="ARBA00022475"/>
    </source>
</evidence>
<feature type="transmembrane region" description="Helical" evidence="15">
    <location>
        <begin position="82"/>
        <end position="103"/>
    </location>
</feature>
<dbReference type="Gene3D" id="1.10.287.90">
    <property type="match status" value="1"/>
</dbReference>
<keyword evidence="4" id="KW-1003">Cell membrane</keyword>
<dbReference type="SUPFAM" id="SSF81464">
    <property type="entry name" value="Cytochrome c oxidase subunit II-like, transmembrane region"/>
    <property type="match status" value="1"/>
</dbReference>
<comment type="similarity">
    <text evidence="2">Belongs to the cytochrome c oxidase subunit 2 family.</text>
</comment>
<dbReference type="InterPro" id="IPR010514">
    <property type="entry name" value="COX_ARM"/>
</dbReference>
<keyword evidence="19" id="KW-1185">Reference proteome</keyword>
<name>A0ABW0P6D8_9HYPH</name>
<dbReference type="SUPFAM" id="SSF49503">
    <property type="entry name" value="Cupredoxins"/>
    <property type="match status" value="1"/>
</dbReference>
<dbReference type="Pfam" id="PF00116">
    <property type="entry name" value="COX2"/>
    <property type="match status" value="1"/>
</dbReference>
<dbReference type="NCBIfam" id="TIGR01433">
    <property type="entry name" value="CyoA"/>
    <property type="match status" value="1"/>
</dbReference>
<keyword evidence="6 15" id="KW-0812">Transmembrane</keyword>
<keyword evidence="7" id="KW-0732">Signal</keyword>
<feature type="transmembrane region" description="Helical" evidence="15">
    <location>
        <begin position="37"/>
        <end position="61"/>
    </location>
</feature>
<keyword evidence="13" id="KW-0449">Lipoprotein</keyword>
<evidence type="ECO:0000259" key="16">
    <source>
        <dbReference type="PROSITE" id="PS50857"/>
    </source>
</evidence>
<evidence type="ECO:0000256" key="11">
    <source>
        <dbReference type="ARBA" id="ARBA00023136"/>
    </source>
</evidence>
<evidence type="ECO:0000256" key="7">
    <source>
        <dbReference type="ARBA" id="ARBA00022729"/>
    </source>
</evidence>
<dbReference type="Gene3D" id="2.60.40.420">
    <property type="entry name" value="Cupredoxins - blue copper proteins"/>
    <property type="match status" value="1"/>
</dbReference>
<dbReference type="InterPro" id="IPR006333">
    <property type="entry name" value="Cyt_o_ubiquinol_oxidase_su2"/>
</dbReference>
<evidence type="ECO:0000256" key="1">
    <source>
        <dbReference type="ARBA" id="ARBA00004651"/>
    </source>
</evidence>
<keyword evidence="12" id="KW-0564">Palmitate</keyword>